<feature type="region of interest" description="Disordered" evidence="3">
    <location>
        <begin position="838"/>
        <end position="860"/>
    </location>
</feature>
<dbReference type="Pfam" id="PF25246">
    <property type="entry name" value="Nodulin_N"/>
    <property type="match status" value="1"/>
</dbReference>
<gene>
    <name evidence="6" type="primary">LOC106759205</name>
</gene>
<dbReference type="GO" id="GO:0009908">
    <property type="term" value="P:flower development"/>
    <property type="evidence" value="ECO:0007669"/>
    <property type="project" value="InterPro"/>
</dbReference>
<dbReference type="GeneID" id="106759205"/>
<reference evidence="5" key="1">
    <citation type="journal article" date="2014" name="Nat. Commun.">
        <title>Genome sequence of mungbean and insights into evolution within Vigna species.</title>
        <authorList>
            <person name="Kang Y.J."/>
            <person name="Kim S.K."/>
            <person name="Kim M.Y."/>
            <person name="Lestari P."/>
            <person name="Kim K.H."/>
            <person name="Ha B.K."/>
            <person name="Jun T.H."/>
            <person name="Hwang W.J."/>
            <person name="Lee T."/>
            <person name="Lee J."/>
            <person name="Shim S."/>
            <person name="Yoon M.Y."/>
            <person name="Jang Y.E."/>
            <person name="Han K.S."/>
            <person name="Taeprayoon P."/>
            <person name="Yoon N."/>
            <person name="Somta P."/>
            <person name="Tanya P."/>
            <person name="Kim K.S."/>
            <person name="Gwag J.G."/>
            <person name="Moon J.K."/>
            <person name="Lee Y.H."/>
            <person name="Park B.S."/>
            <person name="Bombarely A."/>
            <person name="Doyle J.J."/>
            <person name="Jackson S.A."/>
            <person name="Schafleitner R."/>
            <person name="Srinives P."/>
            <person name="Varshney R.K."/>
            <person name="Lee S.H."/>
        </authorList>
    </citation>
    <scope>NUCLEOTIDE SEQUENCE [LARGE SCALE GENOMIC DNA]</scope>
    <source>
        <strain evidence="5">cv. VC1973A</strain>
    </source>
</reference>
<dbReference type="AlphaFoldDB" id="A0A3Q0EZ00"/>
<feature type="region of interest" description="Disordered" evidence="3">
    <location>
        <begin position="626"/>
        <end position="724"/>
    </location>
</feature>
<dbReference type="Proteomes" id="UP000087766">
    <property type="component" value="Chromosome 4"/>
</dbReference>
<organism evidence="5 6">
    <name type="scientific">Vigna radiata var. radiata</name>
    <name type="common">Mung bean</name>
    <name type="synonym">Phaseolus aureus</name>
    <dbReference type="NCBI Taxonomy" id="3916"/>
    <lineage>
        <taxon>Eukaryota</taxon>
        <taxon>Viridiplantae</taxon>
        <taxon>Streptophyta</taxon>
        <taxon>Embryophyta</taxon>
        <taxon>Tracheophyta</taxon>
        <taxon>Spermatophyta</taxon>
        <taxon>Magnoliopsida</taxon>
        <taxon>eudicotyledons</taxon>
        <taxon>Gunneridae</taxon>
        <taxon>Pentapetalae</taxon>
        <taxon>rosids</taxon>
        <taxon>fabids</taxon>
        <taxon>Fabales</taxon>
        <taxon>Fabaceae</taxon>
        <taxon>Papilionoideae</taxon>
        <taxon>50 kb inversion clade</taxon>
        <taxon>NPAAA clade</taxon>
        <taxon>indigoferoid/millettioid clade</taxon>
        <taxon>Phaseoleae</taxon>
        <taxon>Vigna</taxon>
    </lineage>
</organism>
<dbReference type="PROSITE" id="PS50071">
    <property type="entry name" value="HOMEOBOX_2"/>
    <property type="match status" value="1"/>
</dbReference>
<dbReference type="CDD" id="cd00086">
    <property type="entry name" value="homeodomain"/>
    <property type="match status" value="1"/>
</dbReference>
<comment type="subcellular location">
    <subcellularLocation>
        <location evidence="1 2">Nucleus</location>
    </subcellularLocation>
</comment>
<dbReference type="Pfam" id="PF24426">
    <property type="entry name" value="HTH_NDX"/>
    <property type="match status" value="1"/>
</dbReference>
<protein>
    <submittedName>
        <fullName evidence="6">Nodulin homeobox isoform X1</fullName>
    </submittedName>
</protein>
<evidence type="ECO:0000313" key="6">
    <source>
        <dbReference type="RefSeq" id="XP_022635367.1"/>
    </source>
</evidence>
<keyword evidence="5" id="KW-1185">Reference proteome</keyword>
<dbReference type="Pfam" id="PF24679">
    <property type="entry name" value="Nodulin_C"/>
    <property type="match status" value="1"/>
</dbReference>
<dbReference type="GO" id="GO:0003697">
    <property type="term" value="F:single-stranded DNA binding"/>
    <property type="evidence" value="ECO:0007669"/>
    <property type="project" value="InterPro"/>
</dbReference>
<evidence type="ECO:0000256" key="3">
    <source>
        <dbReference type="SAM" id="MobiDB-lite"/>
    </source>
</evidence>
<dbReference type="SMART" id="SM00389">
    <property type="entry name" value="HOX"/>
    <property type="match status" value="1"/>
</dbReference>
<feature type="compositionally biased region" description="Basic and acidic residues" evidence="3">
    <location>
        <begin position="665"/>
        <end position="676"/>
    </location>
</feature>
<feature type="DNA-binding region" description="Homeobox" evidence="2">
    <location>
        <begin position="762"/>
        <end position="828"/>
    </location>
</feature>
<evidence type="ECO:0000256" key="2">
    <source>
        <dbReference type="PROSITE-ProRule" id="PRU00108"/>
    </source>
</evidence>
<keyword evidence="2" id="KW-0539">Nucleus</keyword>
<dbReference type="InterPro" id="IPR056559">
    <property type="entry name" value="NDX_C"/>
</dbReference>
<evidence type="ECO:0000259" key="4">
    <source>
        <dbReference type="PROSITE" id="PS50071"/>
    </source>
</evidence>
<dbReference type="OrthoDB" id="2020792at2759"/>
<dbReference type="InterPro" id="IPR039325">
    <property type="entry name" value="NDX"/>
</dbReference>
<dbReference type="InterPro" id="IPR057287">
    <property type="entry name" value="Ndx_N"/>
</dbReference>
<dbReference type="InterPro" id="IPR056560">
    <property type="entry name" value="HTH_NDX"/>
</dbReference>
<feature type="domain" description="Homeobox" evidence="4">
    <location>
        <begin position="760"/>
        <end position="827"/>
    </location>
</feature>
<dbReference type="InterPro" id="IPR001356">
    <property type="entry name" value="HD"/>
</dbReference>
<keyword evidence="2 6" id="KW-0238">DNA-binding</keyword>
<name>A0A3Q0EZ00_VIGRR</name>
<feature type="compositionally biased region" description="Polar residues" evidence="3">
    <location>
        <begin position="710"/>
        <end position="722"/>
    </location>
</feature>
<proteinExistence type="predicted"/>
<dbReference type="PANTHER" id="PTHR35743">
    <property type="entry name" value="NODULIN HOMEOBOX"/>
    <property type="match status" value="1"/>
</dbReference>
<dbReference type="STRING" id="3916.A0A3Q0EZ00"/>
<dbReference type="PANTHER" id="PTHR35743:SF1">
    <property type="entry name" value="NODULIN HOMEOBOX"/>
    <property type="match status" value="1"/>
</dbReference>
<sequence length="985" mass="110016">MTNYMFCPVSEKCNCLIDVGPEYWRTPYPVLTLKSYRFSRMRIAKEESSSNAAQAISLISAVKELQGVTVLDLNKLLRDSENFTIQYLTEKGSTLKIDMEKLAGSLPLHLSTVLMSAVRNEALFRYLLRGIRLLHSLCDLASRNSKFEQILLDDVKVMEQLTDLVFYMLIVLGGYRKECHAFSDMPLLHSTLVACNLHLLTGFISTQWQDIVHVLLAHPKIDIFMDAAFGSVRMVVSFLENTLGAYQEDVSVESNLTAEQIVYYLCQQCEASLQFLQSLCQQKLFKERLLKNKELCEKGSILFLARSILKLHIPPSFPSRVMAAISRLKAKILSILLSLCEAESISYLDEVASSARSLDLAKSVALEVFDLLKKAFGRDPGHLTDERSHPMGFVQLNAMRLADIFSDDSNFRSYMILCFTKVLTAIISLSHGDFLSCWCSSNLPEMEEDASLEYDIFAAVGWILDNTTLDVRNATNLEFNLVPNSMPKASYAHHRTSLFVKFFANLHCFVPNICEEQERNLFVLKVMECLQMDLSNLLPGFSFGSDAPKAAIASRNLRSLLSHAESLIPKFLNVEDVQLLRVFFGELQSLFATTGFGENQVQDSKFEESLSWDKISKFNINEHYQEAQSAGGCPPSLTGKEHADLNKKGGNFKEGMSENSAFPDMDQHNTRVEETNQGKGLNRQNQVDDKGIPGKSASGGARDMDKDAQNVETSGSDTSSAKGKNVVDHMDIGELSKSNERLKRTAVEENPEDEKIELSQRRKRKRTIMNDKQVMLIERALKDEPDMQRNAVSLQSWAEKLSVHGSEVTSSQLKNWLNNRKARLARTARDVRAAGGDVDNPVLEKQRGPVPVSYDSPESPGDVSLAARIASGDNKPEPSLARFVDLGSPEFGRCNAGQYVILVGARGDEIGRGKVFQMHGKWYGKSLEESASCVVDVSELKADKGTRLPFPSEATGTTFAEAETKFGVMRVLWGSNRVYPLRSEI</sequence>
<dbReference type="RefSeq" id="XP_022635367.1">
    <property type="nucleotide sequence ID" value="XM_022779646.1"/>
</dbReference>
<evidence type="ECO:0000256" key="1">
    <source>
        <dbReference type="ARBA" id="ARBA00004123"/>
    </source>
</evidence>
<accession>A0A3Q0EZ00</accession>
<dbReference type="GO" id="GO:0005634">
    <property type="term" value="C:nucleus"/>
    <property type="evidence" value="ECO:0007669"/>
    <property type="project" value="UniProtKB-SubCell"/>
</dbReference>
<evidence type="ECO:0000313" key="5">
    <source>
        <dbReference type="Proteomes" id="UP000087766"/>
    </source>
</evidence>
<keyword evidence="2 6" id="KW-0371">Homeobox</keyword>
<reference evidence="6" key="2">
    <citation type="submission" date="2025-08" db="UniProtKB">
        <authorList>
            <consortium name="RefSeq"/>
        </authorList>
    </citation>
    <scope>IDENTIFICATION</scope>
    <source>
        <tissue evidence="6">Leaf</tissue>
    </source>
</reference>